<keyword evidence="2" id="KW-1185">Reference proteome</keyword>
<reference evidence="1 2" key="1">
    <citation type="submission" date="2023-01" db="EMBL/GenBank/DDBJ databases">
        <authorList>
            <person name="Whitehead M."/>
        </authorList>
    </citation>
    <scope>NUCLEOTIDE SEQUENCE [LARGE SCALE GENOMIC DNA]</scope>
</reference>
<comment type="caution">
    <text evidence="1">The sequence shown here is derived from an EMBL/GenBank/DDBJ whole genome shotgun (WGS) entry which is preliminary data.</text>
</comment>
<name>A0AAV0WM93_9HEMI</name>
<accession>A0AAV0WM93</accession>
<protein>
    <submittedName>
        <fullName evidence="1">Uncharacterized protein</fullName>
    </submittedName>
</protein>
<proteinExistence type="predicted"/>
<evidence type="ECO:0000313" key="1">
    <source>
        <dbReference type="EMBL" id="CAI6356943.1"/>
    </source>
</evidence>
<gene>
    <name evidence="1" type="ORF">MEUPH1_LOCUS12622</name>
</gene>
<dbReference type="EMBL" id="CARXXK010000002">
    <property type="protein sequence ID" value="CAI6356943.1"/>
    <property type="molecule type" value="Genomic_DNA"/>
</dbReference>
<sequence length="100" mass="11077">MGHRQPRFLCAFVWVPSNCYLQPKKSVKISLTSINTTNIIVDVEHDESVDDPKPIVVNAVHENNEPVKSIHEPTQDVQCGINVILDLGDIDSGTASKKKI</sequence>
<organism evidence="1 2">
    <name type="scientific">Macrosiphum euphorbiae</name>
    <name type="common">potato aphid</name>
    <dbReference type="NCBI Taxonomy" id="13131"/>
    <lineage>
        <taxon>Eukaryota</taxon>
        <taxon>Metazoa</taxon>
        <taxon>Ecdysozoa</taxon>
        <taxon>Arthropoda</taxon>
        <taxon>Hexapoda</taxon>
        <taxon>Insecta</taxon>
        <taxon>Pterygota</taxon>
        <taxon>Neoptera</taxon>
        <taxon>Paraneoptera</taxon>
        <taxon>Hemiptera</taxon>
        <taxon>Sternorrhyncha</taxon>
        <taxon>Aphidomorpha</taxon>
        <taxon>Aphidoidea</taxon>
        <taxon>Aphididae</taxon>
        <taxon>Macrosiphini</taxon>
        <taxon>Macrosiphum</taxon>
    </lineage>
</organism>
<dbReference type="AlphaFoldDB" id="A0AAV0WM93"/>
<evidence type="ECO:0000313" key="2">
    <source>
        <dbReference type="Proteomes" id="UP001160148"/>
    </source>
</evidence>
<dbReference type="Proteomes" id="UP001160148">
    <property type="component" value="Unassembled WGS sequence"/>
</dbReference>